<reference evidence="1" key="1">
    <citation type="submission" date="2012-04" db="EMBL/GenBank/DDBJ databases">
        <authorList>
            <person name="Borisov I.G."/>
            <person name="Ivanikova N.V."/>
            <person name="Pinevich A.V."/>
        </authorList>
    </citation>
    <scope>NUCLEOTIDE SEQUENCE</scope>
    <source>
        <strain evidence="1">CALU 1027</strain>
    </source>
</reference>
<dbReference type="InterPro" id="IPR011990">
    <property type="entry name" value="TPR-like_helical_dom_sf"/>
</dbReference>
<evidence type="ECO:0000313" key="2">
    <source>
        <dbReference type="Proteomes" id="UP000034681"/>
    </source>
</evidence>
<gene>
    <name evidence="1" type="ORF">PROH_09745</name>
</gene>
<dbReference type="Gene3D" id="1.25.40.10">
    <property type="entry name" value="Tetratricopeptide repeat domain"/>
    <property type="match status" value="1"/>
</dbReference>
<protein>
    <recommendedName>
        <fullName evidence="3">Tetratricopeptide repeat protein</fullName>
    </recommendedName>
</protein>
<accession>A0A0M2PZB7</accession>
<dbReference type="STRING" id="317619.GCA_000332315_00707"/>
<evidence type="ECO:0000313" key="1">
    <source>
        <dbReference type="EMBL" id="KKJ00039.1"/>
    </source>
</evidence>
<dbReference type="AlphaFoldDB" id="A0A0M2PZB7"/>
<keyword evidence="2" id="KW-1185">Reference proteome</keyword>
<dbReference type="SUPFAM" id="SSF48452">
    <property type="entry name" value="TPR-like"/>
    <property type="match status" value="1"/>
</dbReference>
<dbReference type="Proteomes" id="UP000034681">
    <property type="component" value="Unassembled WGS sequence"/>
</dbReference>
<evidence type="ECO:0008006" key="3">
    <source>
        <dbReference type="Google" id="ProtNLM"/>
    </source>
</evidence>
<sequence>MALSLRRPLSLPIPPWFLSLLILGSLATPGLTAESYRIVEVSGTVQVKRQGQGNAVPVSMGTALSLGDRLLAGQGSWAKILCDNAISIWRINAGEIKGVAYGCPRSVRIALRSSRSIEGFIGDVDATVPYALSPRKSAIRAVQPLLRWNPVPGATRYQVTLMGIDNNWSTETSETQVRYSGEIPLEEGLPYVIRVKTDTGVSAQQPSSLLFWRIDAETEATIAAAEAELDTQDLSPLGNLLARVELYRQFELFSEAIDLLNAWVTEETATPQTPDSATDPQADPPVPAVAVPAVSVQQLLGELHQTIGLNQLALDHYSQALALAQTQADLPGQAQAQWDQAEALWLLGRKEDSAAAWRVAQDLYRTWGDEEQVTLAHSSFNFRMYQGIQIEIGGTLGRPLVKGSRGVSGPGSL</sequence>
<organism evidence="1 2">
    <name type="scientific">Prochlorothrix hollandica PCC 9006 = CALU 1027</name>
    <dbReference type="NCBI Taxonomy" id="317619"/>
    <lineage>
        <taxon>Bacteria</taxon>
        <taxon>Bacillati</taxon>
        <taxon>Cyanobacteriota</taxon>
        <taxon>Cyanophyceae</taxon>
        <taxon>Prochlorotrichales</taxon>
        <taxon>Prochlorotrichaceae</taxon>
        <taxon>Prochlorothrix</taxon>
    </lineage>
</organism>
<dbReference type="eggNOG" id="COG0457">
    <property type="taxonomic scope" value="Bacteria"/>
</dbReference>
<proteinExistence type="predicted"/>
<comment type="caution">
    <text evidence="1">The sequence shown here is derived from an EMBL/GenBank/DDBJ whole genome shotgun (WGS) entry which is preliminary data.</text>
</comment>
<dbReference type="EMBL" id="AJTX02000004">
    <property type="protein sequence ID" value="KKJ00039.1"/>
    <property type="molecule type" value="Genomic_DNA"/>
</dbReference>
<name>A0A0M2PZB7_PROHO</name>